<accession>A0A915HZP6</accession>
<name>A0A915HZP6_ROMCU</name>
<dbReference type="AlphaFoldDB" id="A0A915HZP6"/>
<organism evidence="1 2">
    <name type="scientific">Romanomermis culicivorax</name>
    <name type="common">Nematode worm</name>
    <dbReference type="NCBI Taxonomy" id="13658"/>
    <lineage>
        <taxon>Eukaryota</taxon>
        <taxon>Metazoa</taxon>
        <taxon>Ecdysozoa</taxon>
        <taxon>Nematoda</taxon>
        <taxon>Enoplea</taxon>
        <taxon>Dorylaimia</taxon>
        <taxon>Mermithida</taxon>
        <taxon>Mermithoidea</taxon>
        <taxon>Mermithidae</taxon>
        <taxon>Romanomermis</taxon>
    </lineage>
</organism>
<proteinExistence type="predicted"/>
<evidence type="ECO:0000313" key="2">
    <source>
        <dbReference type="WBParaSite" id="nRc.2.0.1.t07331-RA"/>
    </source>
</evidence>
<keyword evidence="1" id="KW-1185">Reference proteome</keyword>
<reference evidence="2" key="1">
    <citation type="submission" date="2022-11" db="UniProtKB">
        <authorList>
            <consortium name="WormBaseParasite"/>
        </authorList>
    </citation>
    <scope>IDENTIFICATION</scope>
</reference>
<protein>
    <submittedName>
        <fullName evidence="2">Uncharacterized protein</fullName>
    </submittedName>
</protein>
<sequence>MPRKKFGNIVEFSPGFGKSPGTMQFHILVSAIPNDDRSVQADSKISREREERIPVVYIQIASVIFCSLQTQQWGVSENDWRAMRGVYRFRGRITVANLNNKPPKEGIY</sequence>
<evidence type="ECO:0000313" key="1">
    <source>
        <dbReference type="Proteomes" id="UP000887565"/>
    </source>
</evidence>
<dbReference type="Proteomes" id="UP000887565">
    <property type="component" value="Unplaced"/>
</dbReference>
<dbReference type="WBParaSite" id="nRc.2.0.1.t07331-RA">
    <property type="protein sequence ID" value="nRc.2.0.1.t07331-RA"/>
    <property type="gene ID" value="nRc.2.0.1.g07331"/>
</dbReference>